<evidence type="ECO:0000313" key="7">
    <source>
        <dbReference type="EMBL" id="CAG8385807.1"/>
    </source>
</evidence>
<dbReference type="Gene3D" id="3.60.15.10">
    <property type="entry name" value="Ribonuclease Z/Hydroxyacylglutathione hydrolase-like"/>
    <property type="match status" value="1"/>
</dbReference>
<evidence type="ECO:0000259" key="6">
    <source>
        <dbReference type="SMART" id="SM00849"/>
    </source>
</evidence>
<proteinExistence type="inferred from homology"/>
<dbReference type="InterPro" id="IPR036388">
    <property type="entry name" value="WH-like_DNA-bd_sf"/>
</dbReference>
<dbReference type="SMART" id="SM00849">
    <property type="entry name" value="Lactamase_B"/>
    <property type="match status" value="1"/>
</dbReference>
<dbReference type="SUPFAM" id="SSF56281">
    <property type="entry name" value="Metallo-hydrolase/oxidoreductase"/>
    <property type="match status" value="1"/>
</dbReference>
<comment type="caution">
    <text evidence="7">The sequence shown here is derived from an EMBL/GenBank/DDBJ whole genome shotgun (WGS) entry which is preliminary data.</text>
</comment>
<dbReference type="GO" id="GO:0044550">
    <property type="term" value="P:secondary metabolite biosynthetic process"/>
    <property type="evidence" value="ECO:0007669"/>
    <property type="project" value="UniProtKB-ARBA"/>
</dbReference>
<protein>
    <recommendedName>
        <fullName evidence="6">Metallo-beta-lactamase domain-containing protein</fullName>
    </recommendedName>
</protein>
<dbReference type="AlphaFoldDB" id="A0A9W4J8H4"/>
<dbReference type="GO" id="GO:0046872">
    <property type="term" value="F:metal ion binding"/>
    <property type="evidence" value="ECO:0007669"/>
    <property type="project" value="UniProtKB-KW"/>
</dbReference>
<evidence type="ECO:0000256" key="3">
    <source>
        <dbReference type="ARBA" id="ARBA00022723"/>
    </source>
</evidence>
<organism evidence="7 8">
    <name type="scientific">Penicillium salamii</name>
    <dbReference type="NCBI Taxonomy" id="1612424"/>
    <lineage>
        <taxon>Eukaryota</taxon>
        <taxon>Fungi</taxon>
        <taxon>Dikarya</taxon>
        <taxon>Ascomycota</taxon>
        <taxon>Pezizomycotina</taxon>
        <taxon>Eurotiomycetes</taxon>
        <taxon>Eurotiomycetidae</taxon>
        <taxon>Eurotiales</taxon>
        <taxon>Aspergillaceae</taxon>
        <taxon>Penicillium</taxon>
    </lineage>
</organism>
<comment type="similarity">
    <text evidence="2">Belongs to the metallo-beta-lactamase superfamily.</text>
</comment>
<evidence type="ECO:0000256" key="5">
    <source>
        <dbReference type="ARBA" id="ARBA00022833"/>
    </source>
</evidence>
<dbReference type="OrthoDB" id="17458at2759"/>
<dbReference type="InterPro" id="IPR036866">
    <property type="entry name" value="RibonucZ/Hydroxyglut_hydro"/>
</dbReference>
<dbReference type="EMBL" id="CAJVPA010000191">
    <property type="protein sequence ID" value="CAG8385807.1"/>
    <property type="molecule type" value="Genomic_DNA"/>
</dbReference>
<evidence type="ECO:0000256" key="1">
    <source>
        <dbReference type="ARBA" id="ARBA00001947"/>
    </source>
</evidence>
<dbReference type="InterPro" id="IPR001279">
    <property type="entry name" value="Metallo-B-lactamas"/>
</dbReference>
<dbReference type="FunFam" id="3.60.15.10:FF:000041">
    <property type="entry name" value="Metallo-beta-lactamase domain protein"/>
    <property type="match status" value="1"/>
</dbReference>
<dbReference type="Gene3D" id="1.10.10.10">
    <property type="entry name" value="Winged helix-like DNA-binding domain superfamily/Winged helix DNA-binding domain"/>
    <property type="match status" value="1"/>
</dbReference>
<comment type="cofactor">
    <cofactor evidence="1">
        <name>Zn(2+)</name>
        <dbReference type="ChEBI" id="CHEBI:29105"/>
    </cofactor>
</comment>
<reference evidence="7" key="1">
    <citation type="submission" date="2021-07" db="EMBL/GenBank/DDBJ databases">
        <authorList>
            <person name="Branca A.L. A."/>
        </authorList>
    </citation>
    <scope>NUCLEOTIDE SEQUENCE</scope>
</reference>
<dbReference type="PANTHER" id="PTHR23131">
    <property type="entry name" value="ENDORIBONUCLEASE LACTB2"/>
    <property type="match status" value="1"/>
</dbReference>
<keyword evidence="4" id="KW-0378">Hydrolase</keyword>
<sequence>MDEYGNVVAFANYMGAQNRSLPELQEVESLSPRVIRVLGGNPGVMHLQGTNTYILGDGPERLLIDSGQGRISWSNSITALTRRHNFRICKVLLTHWHLDHTGGVRDLIEKDPQLKSAIYKNNPDTNQKPIYDGQVFIVQGATVRAVFTPGHSNDHMCFYLEEENALFTGDTILGHGTTVVEDLWEYMHSLLKMETVNPHVGYPGHGALIPKLQLKLQQEIRQRKRREKQIIASLEIIGSRRGDKGSATEAEIIAVIFGPQLPPDVSDHLKPQIKEILMKMAREKRMGFRFKDGQKRWFANSIESWVFLCRNYTSPIPLSAIFSLHDDDRLSKLAWQIPAVGEKYKSENTICQLS</sequence>
<keyword evidence="3" id="KW-0479">Metal-binding</keyword>
<evidence type="ECO:0000256" key="2">
    <source>
        <dbReference type="ARBA" id="ARBA00007749"/>
    </source>
</evidence>
<evidence type="ECO:0000313" key="8">
    <source>
        <dbReference type="Proteomes" id="UP001152646"/>
    </source>
</evidence>
<dbReference type="CDD" id="cd07722">
    <property type="entry name" value="LACTB2-like_MBL-fold"/>
    <property type="match status" value="1"/>
</dbReference>
<feature type="domain" description="Metallo-beta-lactamase" evidence="6">
    <location>
        <begin position="49"/>
        <end position="205"/>
    </location>
</feature>
<dbReference type="Proteomes" id="UP001152646">
    <property type="component" value="Unassembled WGS sequence"/>
</dbReference>
<dbReference type="PANTHER" id="PTHR23131:SF3">
    <property type="entry name" value="ATROCHRYSONE CARBOXYL ACP THIOESTERASE"/>
    <property type="match status" value="1"/>
</dbReference>
<accession>A0A9W4J8H4</accession>
<dbReference type="GO" id="GO:0016787">
    <property type="term" value="F:hydrolase activity"/>
    <property type="evidence" value="ECO:0007669"/>
    <property type="project" value="UniProtKB-KW"/>
</dbReference>
<gene>
    <name evidence="7" type="ORF">PSALAMII_LOCUS6544</name>
</gene>
<dbReference type="InterPro" id="IPR050662">
    <property type="entry name" value="Sec-metab_biosynth-thioest"/>
</dbReference>
<evidence type="ECO:0000256" key="4">
    <source>
        <dbReference type="ARBA" id="ARBA00022801"/>
    </source>
</evidence>
<dbReference type="Pfam" id="PF00753">
    <property type="entry name" value="Lactamase_B"/>
    <property type="match status" value="1"/>
</dbReference>
<keyword evidence="5" id="KW-0862">Zinc</keyword>
<dbReference type="InterPro" id="IPR047921">
    <property type="entry name" value="LACTB2-like_MBL-fold"/>
</dbReference>
<name>A0A9W4J8H4_9EURO</name>